<keyword evidence="4" id="KW-0812">Transmembrane</keyword>
<dbReference type="PANTHER" id="PTHR30046:SF0">
    <property type="entry name" value="FLAGELLAR M-RING PROTEIN"/>
    <property type="match status" value="1"/>
</dbReference>
<evidence type="ECO:0000256" key="4">
    <source>
        <dbReference type="SAM" id="Phobius"/>
    </source>
</evidence>
<feature type="domain" description="Flagellar M-ring C-terminal" evidence="6">
    <location>
        <begin position="253"/>
        <end position="423"/>
    </location>
</feature>
<feature type="transmembrane region" description="Helical" evidence="4">
    <location>
        <begin position="25"/>
        <end position="45"/>
    </location>
</feature>
<dbReference type="Gene3D" id="3.30.300.30">
    <property type="match status" value="1"/>
</dbReference>
<comment type="subcellular location">
    <subcellularLocation>
        <location evidence="1">Membrane</location>
    </subcellularLocation>
</comment>
<dbReference type="Pfam" id="PF01514">
    <property type="entry name" value="YscJ_FliF"/>
    <property type="match status" value="1"/>
</dbReference>
<dbReference type="KEGG" id="ahb:bsdtb5_28310"/>
<evidence type="ECO:0008006" key="9">
    <source>
        <dbReference type="Google" id="ProtNLM"/>
    </source>
</evidence>
<sequence length="533" mass="59120">MVERLKKIPTQLLDKWNSFTNKQKTIIISVTAVVIMSIVILSYFISKPQMVELVTTDTTKDASQVTEVLKADGISYKLSNGSKTISVNKEKYSDALLLLGKNDIPSTSMSLEDAFNSSFSTTESEKSKRWLLYQQDQIRTMLIAINGIKDAVVNISDDNTDDTILEEKKDISASVLLTVSKDFSKETPETIANLVAMKLGNKSTDSIRIADQYGTLLFTGDSDLTNGTSVNSVLDYKNKLTNDISNKVVSLLIKSVDYDDAQVVPNLSFDMNKVSEMFTEYSPATDQEQGVLDNKYTYTSDGANGSSAGVPGTDSNDGTTYETQDGSNSSSSVKVEKDYYKPNEKVTNTEYEVGAIKKDESSISIVLTSYKTYREDDLKKQGKLKNTTFEEYALANSAQVKQTVDPDMYTIVSSATGISADKITIIAWQKPVFQPSTDTGLNWPLYLQIVLVVLIIALLIFVVFKGTAPVEVTELEPELSVEQLLATTKENQSLENIEFDEKSETRKLIEKFVEENPEAVAQLLRNWLSDDWG</sequence>
<evidence type="ECO:0000256" key="2">
    <source>
        <dbReference type="ARBA" id="ARBA00023136"/>
    </source>
</evidence>
<feature type="compositionally biased region" description="Polar residues" evidence="3">
    <location>
        <begin position="296"/>
        <end position="333"/>
    </location>
</feature>
<dbReference type="PANTHER" id="PTHR30046">
    <property type="entry name" value="FLAGELLAR M-RING PROTEIN"/>
    <property type="match status" value="1"/>
</dbReference>
<organism evidence="7 8">
    <name type="scientific">Anaeromicropila herbilytica</name>
    <dbReference type="NCBI Taxonomy" id="2785025"/>
    <lineage>
        <taxon>Bacteria</taxon>
        <taxon>Bacillati</taxon>
        <taxon>Bacillota</taxon>
        <taxon>Clostridia</taxon>
        <taxon>Lachnospirales</taxon>
        <taxon>Lachnospiraceae</taxon>
        <taxon>Anaeromicropila</taxon>
    </lineage>
</organism>
<dbReference type="InterPro" id="IPR043427">
    <property type="entry name" value="YscJ/FliF"/>
</dbReference>
<dbReference type="AlphaFoldDB" id="A0A7R7IE21"/>
<protein>
    <recommendedName>
        <fullName evidence="9">Flagellar M-ring protein FliF</fullName>
    </recommendedName>
</protein>
<dbReference type="RefSeq" id="WP_271712650.1">
    <property type="nucleotide sequence ID" value="NZ_AP024169.1"/>
</dbReference>
<evidence type="ECO:0000313" key="7">
    <source>
        <dbReference type="EMBL" id="BCN31536.1"/>
    </source>
</evidence>
<proteinExistence type="predicted"/>
<dbReference type="GO" id="GO:0016020">
    <property type="term" value="C:membrane"/>
    <property type="evidence" value="ECO:0007669"/>
    <property type="project" value="UniProtKB-SubCell"/>
</dbReference>
<accession>A0A7R7IE21</accession>
<dbReference type="EMBL" id="AP024169">
    <property type="protein sequence ID" value="BCN31536.1"/>
    <property type="molecule type" value="Genomic_DNA"/>
</dbReference>
<gene>
    <name evidence="7" type="ORF">bsdtb5_28310</name>
</gene>
<keyword evidence="8" id="KW-1185">Reference proteome</keyword>
<evidence type="ECO:0000259" key="5">
    <source>
        <dbReference type="Pfam" id="PF01514"/>
    </source>
</evidence>
<evidence type="ECO:0000313" key="8">
    <source>
        <dbReference type="Proteomes" id="UP000595897"/>
    </source>
</evidence>
<feature type="transmembrane region" description="Helical" evidence="4">
    <location>
        <begin position="443"/>
        <end position="464"/>
    </location>
</feature>
<reference evidence="7 8" key="1">
    <citation type="submission" date="2020-11" db="EMBL/GenBank/DDBJ databases">
        <title>Draft genome sequencing of a Lachnospiraceae strain isolated from anoxic soil subjected to BSD treatment.</title>
        <authorList>
            <person name="Uek A."/>
            <person name="Tonouchi A."/>
        </authorList>
    </citation>
    <scope>NUCLEOTIDE SEQUENCE [LARGE SCALE GENOMIC DNA]</scope>
    <source>
        <strain evidence="7 8">TB5</strain>
    </source>
</reference>
<keyword evidence="4" id="KW-1133">Transmembrane helix</keyword>
<evidence type="ECO:0000259" key="6">
    <source>
        <dbReference type="Pfam" id="PF08345"/>
    </source>
</evidence>
<evidence type="ECO:0000256" key="1">
    <source>
        <dbReference type="ARBA" id="ARBA00004370"/>
    </source>
</evidence>
<dbReference type="InterPro" id="IPR006182">
    <property type="entry name" value="FliF_N_dom"/>
</dbReference>
<evidence type="ECO:0000256" key="3">
    <source>
        <dbReference type="SAM" id="MobiDB-lite"/>
    </source>
</evidence>
<feature type="region of interest" description="Disordered" evidence="3">
    <location>
        <begin position="296"/>
        <end position="336"/>
    </location>
</feature>
<keyword evidence="2 4" id="KW-0472">Membrane</keyword>
<feature type="domain" description="Flagellar M-ring N-terminal" evidence="5">
    <location>
        <begin position="46"/>
        <end position="218"/>
    </location>
</feature>
<name>A0A7R7IE21_9FIRM</name>
<dbReference type="InterPro" id="IPR045851">
    <property type="entry name" value="AMP-bd_C_sf"/>
</dbReference>
<dbReference type="InterPro" id="IPR013556">
    <property type="entry name" value="Flag_M-ring_C"/>
</dbReference>
<dbReference type="Pfam" id="PF08345">
    <property type="entry name" value="YscJ_FliF_C"/>
    <property type="match status" value="1"/>
</dbReference>
<dbReference type="Proteomes" id="UP000595897">
    <property type="component" value="Chromosome"/>
</dbReference>